<gene>
    <name evidence="1" type="ORF">STAS_06523</name>
</gene>
<feature type="non-terminal residue" evidence="1">
    <location>
        <position position="1553"/>
    </location>
</feature>
<sequence length="1553" mass="178729">MRGTILTRAIFLVSIFLHISINARILSTTSRWIVDQFTGERVKLACVNLISHLEPMIVEGLEKKPLYDIAGQIVADGFTCVRFTWPTFMFTRPDYYDLTVSQSLDKYNLSDAKAGIWKNNPWSLGLKIQILHKVVVRVLGQYNLMVVLDNHISRPGWCCRINDNNGFFGDPDFEPDEWMQGLAAVARTYKHTYGVVGMSMRNELRGIHENEDDWYKYMQQGAMTIHQKAPQFLVIISGLTFATNLSFLKEKSLQLNFSNKTVFEAHWYTFIFPTELWTAQTNKFCANVTQSSRDNFLFLTTGSNPYPLFLSEFGLDQRGQNEGQNRYITCLLAEVAEKDIDWALWTFQGSYIYKQGKVNPEEFYGVENYNWDGPRNPDFLDRLQVIRQKNQDVRSWCPTYYIMFHPQSGQCVQIDEGNNSAFLANCKNASQWAHHQDGGPIKLARTSWCLKMARDGETVRVSYNCSSKWKVVSSIGLHLATRVKHGKYMCLEKNISNSAIVTKECLCVDNNLNDLPTCPDNPQVQWFKINARILSTSSRWIVDQFTGERVKLACVNWISHLEPMIAEGLEKKPLYEIAGQIAAVGFTCVRFTWPTFMFTRPDYYDLTVSQSLDEYNLSDAKAGIWKNNPWSLELKIQILHKVVAIVLGQYNLMVVGMSMRNELRGKHEKVEKWYKYMQQGAMTINQNSPQFLVIISGLTSDTNLRFLKEKPLQLDFINKIVFEAHWYTFSFPTKLWTAQTNKFCAKVTQSSRDNFLFLTTGSNPYPVFLSEFGLDQRGQNEGQNRYITCLLAEVAEKDIDWALWTFQGSYIYRQGKVNPEEFYGVENYIWDGPRNPDFLDRLQVIRQKNQEVTSWWYPTYYIMFHPQSGQCVQINEGNNRAFLANCKSASQWAQHQHGGPIMLAGTLWCLKMAGDGETARVSYDCSTMWKVVSSIGLPLATQVKHGKYCVWRKLVIYNSALVTKECLCVDNNLDDLPTCPDNPQELKLGKIKPKSHIQNKRMRGIIITQAIFLVSIFLHISNGTILSTSSRWIVNQYTGERVKLACVNWISHLEPMIAEGLEKKPLHEIAGQIAADGFTCVRFTWPTFMFTRPDYYGLTVSQSLDKYNLSDAKAGVLKNNPWSLGLKIQTLHKVVVIVLGQYNLMVILDNHISRPGWCCSLDDKNGFFGDVDFDPDEWLQGLAEVARTYKYTYGVVGMSMRNEIRGKHENVEEWYKYMQQGAMTINQNSPEFLVIISGLTFDTNLSFLKEKSLQLNFSNKTVFEAHWYTFIFPTELWTAQTNKFCANVTQSSRDNFLFLTTGSNPYPLFLSEFGLDQRGQNEGENRYITCLLAEVAEKDIDWVLWAFQGSYIYRQGKVNPEEFYGVENYNWDGPRNQDFLDRLQVIRQKNQELRSWYPTYYIMFHPQSGQCVQIDQGNNSVFLANCKNASQWAQHQDGGPIKLARTSWCLKIAGDGKTARVSYDCSSKWKVVSSIGLHLATRVKHGKYMCLEKNIYNSALVTKKCLCVDNNLHDLSTCPDNPQVQWFKFVPRNVENMLFSLFFFSFFFALSCL</sequence>
<keyword evidence="2" id="KW-1185">Reference proteome</keyword>
<dbReference type="EMBL" id="BKCP01004361">
    <property type="protein sequence ID" value="GER30581.1"/>
    <property type="molecule type" value="Genomic_DNA"/>
</dbReference>
<dbReference type="InterPro" id="IPR035992">
    <property type="entry name" value="Ricin_B-like_lectins"/>
</dbReference>
<dbReference type="OrthoDB" id="442731at2759"/>
<accession>A0A5A7PCU3</accession>
<proteinExistence type="predicted"/>
<evidence type="ECO:0000313" key="2">
    <source>
        <dbReference type="Proteomes" id="UP000325081"/>
    </source>
</evidence>
<organism evidence="1 2">
    <name type="scientific">Striga asiatica</name>
    <name type="common">Asiatic witchweed</name>
    <name type="synonym">Buchnera asiatica</name>
    <dbReference type="NCBI Taxonomy" id="4170"/>
    <lineage>
        <taxon>Eukaryota</taxon>
        <taxon>Viridiplantae</taxon>
        <taxon>Streptophyta</taxon>
        <taxon>Embryophyta</taxon>
        <taxon>Tracheophyta</taxon>
        <taxon>Spermatophyta</taxon>
        <taxon>Magnoliopsida</taxon>
        <taxon>eudicotyledons</taxon>
        <taxon>Gunneridae</taxon>
        <taxon>Pentapetalae</taxon>
        <taxon>asterids</taxon>
        <taxon>lamiids</taxon>
        <taxon>Lamiales</taxon>
        <taxon>Orobanchaceae</taxon>
        <taxon>Buchnereae</taxon>
        <taxon>Striga</taxon>
    </lineage>
</organism>
<keyword evidence="1" id="KW-0378">Hydrolase</keyword>
<dbReference type="GO" id="GO:0016787">
    <property type="term" value="F:hydrolase activity"/>
    <property type="evidence" value="ECO:0007669"/>
    <property type="project" value="UniProtKB-KW"/>
</dbReference>
<dbReference type="Gene3D" id="3.20.20.80">
    <property type="entry name" value="Glycosidases"/>
    <property type="match status" value="3"/>
</dbReference>
<dbReference type="SUPFAM" id="SSF51445">
    <property type="entry name" value="(Trans)glycosidases"/>
    <property type="match status" value="3"/>
</dbReference>
<protein>
    <submittedName>
        <fullName evidence="1">Glycosyl hydrolase superfamily protein</fullName>
    </submittedName>
</protein>
<comment type="caution">
    <text evidence="1">The sequence shown here is derived from an EMBL/GenBank/DDBJ whole genome shotgun (WGS) entry which is preliminary data.</text>
</comment>
<dbReference type="Proteomes" id="UP000325081">
    <property type="component" value="Unassembled WGS sequence"/>
</dbReference>
<name>A0A5A7PCU3_STRAF</name>
<dbReference type="InterPro" id="IPR017853">
    <property type="entry name" value="GH"/>
</dbReference>
<reference evidence="2" key="1">
    <citation type="journal article" date="2019" name="Curr. Biol.">
        <title>Genome Sequence of Striga asiatica Provides Insight into the Evolution of Plant Parasitism.</title>
        <authorList>
            <person name="Yoshida S."/>
            <person name="Kim S."/>
            <person name="Wafula E.K."/>
            <person name="Tanskanen J."/>
            <person name="Kim Y.M."/>
            <person name="Honaas L."/>
            <person name="Yang Z."/>
            <person name="Spallek T."/>
            <person name="Conn C.E."/>
            <person name="Ichihashi Y."/>
            <person name="Cheong K."/>
            <person name="Cui S."/>
            <person name="Der J.P."/>
            <person name="Gundlach H."/>
            <person name="Jiao Y."/>
            <person name="Hori C."/>
            <person name="Ishida J.K."/>
            <person name="Kasahara H."/>
            <person name="Kiba T."/>
            <person name="Kim M.S."/>
            <person name="Koo N."/>
            <person name="Laohavisit A."/>
            <person name="Lee Y.H."/>
            <person name="Lumba S."/>
            <person name="McCourt P."/>
            <person name="Mortimer J.C."/>
            <person name="Mutuku J.M."/>
            <person name="Nomura T."/>
            <person name="Sasaki-Sekimoto Y."/>
            <person name="Seto Y."/>
            <person name="Wang Y."/>
            <person name="Wakatake T."/>
            <person name="Sakakibara H."/>
            <person name="Demura T."/>
            <person name="Yamaguchi S."/>
            <person name="Yoneyama K."/>
            <person name="Manabe R.I."/>
            <person name="Nelson D.C."/>
            <person name="Schulman A.H."/>
            <person name="Timko M.P."/>
            <person name="dePamphilis C.W."/>
            <person name="Choi D."/>
            <person name="Shirasu K."/>
        </authorList>
    </citation>
    <scope>NUCLEOTIDE SEQUENCE [LARGE SCALE GENOMIC DNA]</scope>
    <source>
        <strain evidence="2">cv. UVA1</strain>
    </source>
</reference>
<dbReference type="PANTHER" id="PTHR31263:SF68">
    <property type="entry name" value="GLYCOSIDE HYDROLASE FAMILY 5 DOMAIN-CONTAINING PROTEIN"/>
    <property type="match status" value="1"/>
</dbReference>
<dbReference type="SUPFAM" id="SSF50370">
    <property type="entry name" value="Ricin B-like lectins"/>
    <property type="match status" value="2"/>
</dbReference>
<evidence type="ECO:0000313" key="1">
    <source>
        <dbReference type="EMBL" id="GER30581.1"/>
    </source>
</evidence>
<dbReference type="PANTHER" id="PTHR31263">
    <property type="entry name" value="CELLULASE FAMILY PROTEIN (AFU_ORTHOLOGUE AFUA_5G14560)"/>
    <property type="match status" value="1"/>
</dbReference>